<dbReference type="Gene3D" id="3.40.50.620">
    <property type="entry name" value="HUPs"/>
    <property type="match status" value="1"/>
</dbReference>
<dbReference type="PANTHER" id="PTHR11455:SF9">
    <property type="entry name" value="CRYPTOCHROME CIRCADIAN CLOCK 5 ISOFORM X1"/>
    <property type="match status" value="1"/>
</dbReference>
<dbReference type="InterPro" id="IPR006050">
    <property type="entry name" value="DNA_photolyase_N"/>
</dbReference>
<dbReference type="AlphaFoldDB" id="A0A1S1QZA5"/>
<organism evidence="8 9">
    <name type="scientific">Parafrankia colletiae</name>
    <dbReference type="NCBI Taxonomy" id="573497"/>
    <lineage>
        <taxon>Bacteria</taxon>
        <taxon>Bacillati</taxon>
        <taxon>Actinomycetota</taxon>
        <taxon>Actinomycetes</taxon>
        <taxon>Frankiales</taxon>
        <taxon>Frankiaceae</taxon>
        <taxon>Parafrankia</taxon>
    </lineage>
</organism>
<evidence type="ECO:0000256" key="6">
    <source>
        <dbReference type="SAM" id="MobiDB-lite"/>
    </source>
</evidence>
<dbReference type="EMBL" id="MBLM01000109">
    <property type="protein sequence ID" value="OHV38382.1"/>
    <property type="molecule type" value="Genomic_DNA"/>
</dbReference>
<accession>A0A1S1QZA5</accession>
<sequence>MRSSTSRRAVWWLRRDLRLDDNPALLAAADEGPVLALFVLDDALRSPSGPVRLAFLYRCLRDLDERLSGRLCVRAGRPDEVVPAVAREVGADVVHIAADHGPYGRDRDDRVARALAADGRELRRTGSAYAVAPGRVTSSEGTSYRVFTPFYRAWKEHGWRAPAAGAADPDWLDPRSLPGSGAAIPADPDLEGTRLPAAGEAAARERLRAFLRDSLAGYARHRDEPAAEVTSRLSPYLKWGCVHPRTVLHELHQAVTATSDGRGGSRGESGGGSESPGDLSGAAEKFRSEVAWREFYADVLAAHPSSARSDFSDTLATMAHEPPGDAFEAWKRGRTGYPVVDAGMRQLLAEGWVHNRIRMIEASFVCKDLHVHWTHGARWYLERLVDGDLASNNHGWQWTAGTGTDAAPYFRVFNPVSQGRRFDPEGEYIRRWVPELRGLPAGEVHEPWKRPGGPPDGYPLPVVDHAAERREALDRYEQARKSGGHRGD</sequence>
<dbReference type="InterPro" id="IPR036134">
    <property type="entry name" value="Crypto/Photolyase_FAD-like_sf"/>
</dbReference>
<dbReference type="GO" id="GO:0006139">
    <property type="term" value="P:nucleobase-containing compound metabolic process"/>
    <property type="evidence" value="ECO:0007669"/>
    <property type="project" value="UniProtKB-ARBA"/>
</dbReference>
<keyword evidence="3 5" id="KW-0157">Chromophore</keyword>
<keyword evidence="2 4" id="KW-0274">FAD</keyword>
<feature type="binding site" evidence="4">
    <location>
        <begin position="386"/>
        <end position="388"/>
    </location>
    <ligand>
        <name>FAD</name>
        <dbReference type="ChEBI" id="CHEBI:57692"/>
    </ligand>
</feature>
<dbReference type="PROSITE" id="PS00394">
    <property type="entry name" value="DNA_PHOTOLYASES_1_1"/>
    <property type="match status" value="1"/>
</dbReference>
<evidence type="ECO:0000259" key="7">
    <source>
        <dbReference type="PROSITE" id="PS51645"/>
    </source>
</evidence>
<evidence type="ECO:0000256" key="2">
    <source>
        <dbReference type="ARBA" id="ARBA00022827"/>
    </source>
</evidence>
<feature type="binding site" evidence="4">
    <location>
        <position position="286"/>
    </location>
    <ligand>
        <name>FAD</name>
        <dbReference type="ChEBI" id="CHEBI:57692"/>
    </ligand>
</feature>
<reference evidence="9" key="1">
    <citation type="submission" date="2016-07" db="EMBL/GenBank/DDBJ databases">
        <title>Sequence Frankia sp. strain CcI1.17.</title>
        <authorList>
            <person name="Ghodhbane-Gtari F."/>
            <person name="Swanson E."/>
            <person name="Gueddou A."/>
            <person name="Morris K."/>
            <person name="Hezbri K."/>
            <person name="Ktari A."/>
            <person name="Nouioui I."/>
            <person name="Abebe-Akele F."/>
            <person name="Simpson S."/>
            <person name="Thomas K."/>
            <person name="Gtari M."/>
            <person name="Tisa L.S."/>
            <person name="Hurst S."/>
        </authorList>
    </citation>
    <scope>NUCLEOTIDE SEQUENCE [LARGE SCALE GENOMIC DNA]</scope>
    <source>
        <strain evidence="9">Cc1.17</strain>
    </source>
</reference>
<evidence type="ECO:0000256" key="1">
    <source>
        <dbReference type="ARBA" id="ARBA00022630"/>
    </source>
</evidence>
<protein>
    <submittedName>
        <fullName evidence="8">Deoxyribodipyrimidine photolyase</fullName>
    </submittedName>
</protein>
<dbReference type="Gene3D" id="1.10.579.10">
    <property type="entry name" value="DNA Cyclobutane Dipyrimidine Photolyase, subunit A, domain 3"/>
    <property type="match status" value="1"/>
</dbReference>
<evidence type="ECO:0000256" key="4">
    <source>
        <dbReference type="PIRSR" id="PIRSR602081-1"/>
    </source>
</evidence>
<dbReference type="Pfam" id="PF03441">
    <property type="entry name" value="FAD_binding_7"/>
    <property type="match status" value="1"/>
</dbReference>
<proteinExistence type="inferred from homology"/>
<feature type="binding site" evidence="4">
    <location>
        <begin position="289"/>
        <end position="296"/>
    </location>
    <ligand>
        <name>FAD</name>
        <dbReference type="ChEBI" id="CHEBI:57692"/>
    </ligand>
</feature>
<evidence type="ECO:0000313" key="9">
    <source>
        <dbReference type="Proteomes" id="UP000179627"/>
    </source>
</evidence>
<keyword evidence="1 4" id="KW-0285">Flavoprotein</keyword>
<feature type="binding site" evidence="4">
    <location>
        <begin position="230"/>
        <end position="234"/>
    </location>
    <ligand>
        <name>FAD</name>
        <dbReference type="ChEBI" id="CHEBI:57692"/>
    </ligand>
</feature>
<keyword evidence="8" id="KW-0456">Lyase</keyword>
<feature type="compositionally biased region" description="Gly residues" evidence="6">
    <location>
        <begin position="261"/>
        <end position="274"/>
    </location>
</feature>
<dbReference type="SUPFAM" id="SSF48173">
    <property type="entry name" value="Cryptochrome/photolyase FAD-binding domain"/>
    <property type="match status" value="1"/>
</dbReference>
<comment type="caution">
    <text evidence="8">The sequence shown here is derived from an EMBL/GenBank/DDBJ whole genome shotgun (WGS) entry which is preliminary data.</text>
</comment>
<feature type="region of interest" description="Disordered" evidence="6">
    <location>
        <begin position="255"/>
        <end position="281"/>
    </location>
</feature>
<evidence type="ECO:0000256" key="3">
    <source>
        <dbReference type="ARBA" id="ARBA00022991"/>
    </source>
</evidence>
<dbReference type="GO" id="GO:0071949">
    <property type="term" value="F:FAD binding"/>
    <property type="evidence" value="ECO:0007669"/>
    <property type="project" value="TreeGrafter"/>
</dbReference>
<dbReference type="Pfam" id="PF00875">
    <property type="entry name" value="DNA_photolyase"/>
    <property type="match status" value="1"/>
</dbReference>
<dbReference type="OrthoDB" id="9772484at2"/>
<dbReference type="PRINTS" id="PR00147">
    <property type="entry name" value="DNAPHOTLYASE"/>
</dbReference>
<dbReference type="GO" id="GO:0009416">
    <property type="term" value="P:response to light stimulus"/>
    <property type="evidence" value="ECO:0007669"/>
    <property type="project" value="TreeGrafter"/>
</dbReference>
<dbReference type="GO" id="GO:0006950">
    <property type="term" value="P:response to stress"/>
    <property type="evidence" value="ECO:0007669"/>
    <property type="project" value="UniProtKB-ARBA"/>
</dbReference>
<feature type="binding site" evidence="4">
    <location>
        <position position="218"/>
    </location>
    <ligand>
        <name>FAD</name>
        <dbReference type="ChEBI" id="CHEBI:57692"/>
    </ligand>
</feature>
<dbReference type="PROSITE" id="PS51645">
    <property type="entry name" value="PHR_CRY_ALPHA_BETA"/>
    <property type="match status" value="1"/>
</dbReference>
<dbReference type="InterPro" id="IPR002081">
    <property type="entry name" value="Cryptochrome/DNA_photolyase_1"/>
</dbReference>
<dbReference type="GO" id="GO:0003904">
    <property type="term" value="F:deoxyribodipyrimidine photo-lyase activity"/>
    <property type="evidence" value="ECO:0007669"/>
    <property type="project" value="TreeGrafter"/>
</dbReference>
<feature type="domain" description="Photolyase/cryptochrome alpha/beta" evidence="7">
    <location>
        <begin position="7"/>
        <end position="130"/>
    </location>
</feature>
<dbReference type="PANTHER" id="PTHR11455">
    <property type="entry name" value="CRYPTOCHROME"/>
    <property type="match status" value="1"/>
</dbReference>
<feature type="region of interest" description="Disordered" evidence="6">
    <location>
        <begin position="444"/>
        <end position="463"/>
    </location>
</feature>
<dbReference type="InterPro" id="IPR036155">
    <property type="entry name" value="Crypto/Photolyase_N_sf"/>
</dbReference>
<dbReference type="RefSeq" id="WP_071084136.1">
    <property type="nucleotide sequence ID" value="NZ_MBLM01000109.1"/>
</dbReference>
<dbReference type="InterPro" id="IPR014729">
    <property type="entry name" value="Rossmann-like_a/b/a_fold"/>
</dbReference>
<dbReference type="InterPro" id="IPR018394">
    <property type="entry name" value="DNA_photolyase_1_CS_C"/>
</dbReference>
<dbReference type="Proteomes" id="UP000179627">
    <property type="component" value="Unassembled WGS sequence"/>
</dbReference>
<gene>
    <name evidence="8" type="ORF">CC117_15745</name>
</gene>
<dbReference type="InterPro" id="IPR005101">
    <property type="entry name" value="Cryptochr/Photolyase_FAD-bd"/>
</dbReference>
<name>A0A1S1QZA5_9ACTN</name>
<dbReference type="Gene3D" id="1.25.40.80">
    <property type="match status" value="1"/>
</dbReference>
<evidence type="ECO:0000256" key="5">
    <source>
        <dbReference type="RuleBase" id="RU004182"/>
    </source>
</evidence>
<comment type="cofactor">
    <cofactor evidence="4">
        <name>FAD</name>
        <dbReference type="ChEBI" id="CHEBI:57692"/>
    </cofactor>
    <text evidence="4">Binds 1 FAD per subunit.</text>
</comment>
<dbReference type="SUPFAM" id="SSF52425">
    <property type="entry name" value="Cryptochrome/photolyase, N-terminal domain"/>
    <property type="match status" value="1"/>
</dbReference>
<evidence type="ECO:0000313" key="8">
    <source>
        <dbReference type="EMBL" id="OHV38382.1"/>
    </source>
</evidence>
<feature type="region of interest" description="Disordered" evidence="6">
    <location>
        <begin position="170"/>
        <end position="193"/>
    </location>
</feature>
<dbReference type="GO" id="GO:0003677">
    <property type="term" value="F:DNA binding"/>
    <property type="evidence" value="ECO:0007669"/>
    <property type="project" value="TreeGrafter"/>
</dbReference>
<comment type="similarity">
    <text evidence="5">Belongs to the DNA photolyase family.</text>
</comment>
<keyword evidence="9" id="KW-1185">Reference proteome</keyword>